<evidence type="ECO:0000256" key="3">
    <source>
        <dbReference type="ARBA" id="ARBA00022448"/>
    </source>
</evidence>
<keyword evidence="7 9" id="KW-0811">Translocation</keyword>
<name>A0A8B7Q5W7_HIPAR</name>
<keyword evidence="5 9" id="KW-0653">Protein transport</keyword>
<dbReference type="GO" id="GO:0045048">
    <property type="term" value="P:protein insertion into ER membrane"/>
    <property type="evidence" value="ECO:0007669"/>
    <property type="project" value="TreeGrafter"/>
</dbReference>
<feature type="transmembrane region" description="Helical" evidence="11">
    <location>
        <begin position="248"/>
        <end position="273"/>
    </location>
</feature>
<dbReference type="SMART" id="SM00724">
    <property type="entry name" value="TLC"/>
    <property type="match status" value="1"/>
</dbReference>
<comment type="subcellular location">
    <subcellularLocation>
        <location evidence="1">Membrane</location>
        <topology evidence="1">Multi-pass membrane protein</topology>
    </subcellularLocation>
</comment>
<dbReference type="InterPro" id="IPR006634">
    <property type="entry name" value="TLC-dom"/>
</dbReference>
<proteinExistence type="inferred from homology"/>
<evidence type="ECO:0000256" key="5">
    <source>
        <dbReference type="ARBA" id="ARBA00022927"/>
    </source>
</evidence>
<evidence type="ECO:0000256" key="4">
    <source>
        <dbReference type="ARBA" id="ARBA00022692"/>
    </source>
</evidence>
<evidence type="ECO:0000256" key="7">
    <source>
        <dbReference type="ARBA" id="ARBA00023010"/>
    </source>
</evidence>
<evidence type="ECO:0000256" key="2">
    <source>
        <dbReference type="ARBA" id="ARBA00005999"/>
    </source>
</evidence>
<dbReference type="GO" id="GO:0006616">
    <property type="term" value="P:SRP-dependent cotranslational protein targeting to membrane, translocation"/>
    <property type="evidence" value="ECO:0007669"/>
    <property type="project" value="InterPro"/>
</dbReference>
<evidence type="ECO:0000256" key="8">
    <source>
        <dbReference type="ARBA" id="ARBA00023136"/>
    </source>
</evidence>
<dbReference type="PIRSF" id="PIRSF005449">
    <property type="entry name" value="Translocation_assoc_membrane"/>
    <property type="match status" value="1"/>
</dbReference>
<keyword evidence="3 9" id="KW-0813">Transport</keyword>
<gene>
    <name evidence="14" type="primary">TRAM1L1</name>
</gene>
<dbReference type="RefSeq" id="XP_019483302.1">
    <property type="nucleotide sequence ID" value="XM_019627757.1"/>
</dbReference>
<dbReference type="GO" id="GO:0005789">
    <property type="term" value="C:endoplasmic reticulum membrane"/>
    <property type="evidence" value="ECO:0007669"/>
    <property type="project" value="TreeGrafter"/>
</dbReference>
<evidence type="ECO:0000256" key="1">
    <source>
        <dbReference type="ARBA" id="ARBA00004141"/>
    </source>
</evidence>
<keyword evidence="6 11" id="KW-1133">Transmembrane helix</keyword>
<feature type="transmembrane region" description="Helical" evidence="11">
    <location>
        <begin position="26"/>
        <end position="51"/>
    </location>
</feature>
<feature type="transmembrane region" description="Helical" evidence="11">
    <location>
        <begin position="193"/>
        <end position="210"/>
    </location>
</feature>
<evidence type="ECO:0000259" key="12">
    <source>
        <dbReference type="SMART" id="SM00724"/>
    </source>
</evidence>
<feature type="domain" description="TLC" evidence="12">
    <location>
        <begin position="113"/>
        <end position="324"/>
    </location>
</feature>
<dbReference type="OrthoDB" id="3053196at2759"/>
<keyword evidence="13" id="KW-1185">Reference proteome</keyword>
<dbReference type="AlphaFoldDB" id="A0A8B7Q5W7"/>
<dbReference type="Pfam" id="PF03798">
    <property type="entry name" value="TRAM_LAG1_CLN8"/>
    <property type="match status" value="1"/>
</dbReference>
<evidence type="ECO:0000313" key="13">
    <source>
        <dbReference type="Proteomes" id="UP000694851"/>
    </source>
</evidence>
<keyword evidence="4 11" id="KW-0812">Transmembrane</keyword>
<dbReference type="CTD" id="133022"/>
<reference evidence="14" key="1">
    <citation type="submission" date="2025-08" db="UniProtKB">
        <authorList>
            <consortium name="RefSeq"/>
        </authorList>
    </citation>
    <scope>IDENTIFICATION</scope>
    <source>
        <tissue evidence="14">Muscle</tissue>
    </source>
</reference>
<evidence type="ECO:0000256" key="6">
    <source>
        <dbReference type="ARBA" id="ARBA00022989"/>
    </source>
</evidence>
<dbReference type="PANTHER" id="PTHR12371">
    <property type="entry name" value="TRANSLOCATION ASSOCIATED MEMBRANE PROTEIN"/>
    <property type="match status" value="1"/>
</dbReference>
<dbReference type="Proteomes" id="UP000694851">
    <property type="component" value="Unplaced"/>
</dbReference>
<evidence type="ECO:0000256" key="9">
    <source>
        <dbReference type="PIRNR" id="PIRNR005449"/>
    </source>
</evidence>
<keyword evidence="8 11" id="KW-0472">Membrane</keyword>
<dbReference type="KEGG" id="hai:109373665"/>
<evidence type="ECO:0000256" key="10">
    <source>
        <dbReference type="SAM" id="MobiDB-lite"/>
    </source>
</evidence>
<feature type="compositionally biased region" description="Basic and acidic residues" evidence="10">
    <location>
        <begin position="360"/>
        <end position="370"/>
    </location>
</feature>
<comment type="similarity">
    <text evidence="2 9">Belongs to the TRAM family.</text>
</comment>
<organism evidence="13 14">
    <name type="scientific">Hipposideros armiger</name>
    <name type="common">Great Himalayan leaf-nosed bat</name>
    <dbReference type="NCBI Taxonomy" id="186990"/>
    <lineage>
        <taxon>Eukaryota</taxon>
        <taxon>Metazoa</taxon>
        <taxon>Chordata</taxon>
        <taxon>Craniata</taxon>
        <taxon>Vertebrata</taxon>
        <taxon>Euteleostomi</taxon>
        <taxon>Mammalia</taxon>
        <taxon>Eutheria</taxon>
        <taxon>Laurasiatheria</taxon>
        <taxon>Chiroptera</taxon>
        <taxon>Yinpterochiroptera</taxon>
        <taxon>Rhinolophoidea</taxon>
        <taxon>Hipposideridae</taxon>
        <taxon>Hipposideros</taxon>
    </lineage>
</organism>
<dbReference type="PANTHER" id="PTHR12371:SF9">
    <property type="entry name" value="TRANSLOCATING CHAIN-ASSOCIATED MEMBRANE PROTEIN 1-LIKE 1"/>
    <property type="match status" value="1"/>
</dbReference>
<evidence type="ECO:0000313" key="14">
    <source>
        <dbReference type="RefSeq" id="XP_019483302.1"/>
    </source>
</evidence>
<feature type="transmembrane region" description="Helical" evidence="11">
    <location>
        <begin position="71"/>
        <end position="93"/>
    </location>
</feature>
<evidence type="ECO:0000256" key="11">
    <source>
        <dbReference type="SAM" id="Phobius"/>
    </source>
</evidence>
<accession>A0A8B7Q5W7</accession>
<dbReference type="InterPro" id="IPR016447">
    <property type="entry name" value="Translocation_assoc_membrane"/>
</dbReference>
<feature type="region of interest" description="Disordered" evidence="10">
    <location>
        <begin position="328"/>
        <end position="370"/>
    </location>
</feature>
<sequence>MALRKKSAKNPPVLSHEFVLQNHADLVACVGMVFVLGLLFEGTAEAAIVFLTLQHGVPAPPDAPPRALYHYGARDLATVFFYALVAVIAHATLQEHVLDRVSRRLQLPKARQGRFHEAGQFGAFYLASCAWGAWVLAAEGCLREPARLWRAPPRGCMTFHVKLFYVAQLAYWLHAVPELYFQRTRKQDLPPQLVYIGLHLFHIAGAYLLYLNHLGLLLLTMHYFVELLTHLCDLCALGDGRGQRELSLWAAVFILGRLVTLVVSVLTVCLHLAGAQARPLDPDAASGNVNVLAAEIAVLSSSCTIQAYITWNLFSVQLQRWTTEDAAALQAPAAKRKRTRGRPARKGPENGVAASNRVDSPLKRKEKSSS</sequence>
<protein>
    <recommendedName>
        <fullName evidence="9">Translocating chain-associated membrane protein</fullName>
    </recommendedName>
</protein>
<dbReference type="GeneID" id="109373665"/>
<feature type="compositionally biased region" description="Basic residues" evidence="10">
    <location>
        <begin position="334"/>
        <end position="345"/>
    </location>
</feature>